<evidence type="ECO:0000256" key="1">
    <source>
        <dbReference type="ARBA" id="ARBA00004196"/>
    </source>
</evidence>
<dbReference type="InterPro" id="IPR013378">
    <property type="entry name" value="InlB-like_B-rpt"/>
</dbReference>
<evidence type="ECO:0000313" key="3">
    <source>
        <dbReference type="Proteomes" id="UP000008558"/>
    </source>
</evidence>
<dbReference type="PANTHER" id="PTHR41775:SF1">
    <property type="entry name" value="PEPTIDASE M6-LIKE DOMAIN-CONTAINING PROTEIN"/>
    <property type="match status" value="1"/>
</dbReference>
<dbReference type="STRING" id="441768.ACL_1350"/>
<dbReference type="HOGENOM" id="CLU_260981_0_0_14"/>
<dbReference type="KEGG" id="acl:ACL_1350"/>
<proteinExistence type="predicted"/>
<accession>A9NHW2</accession>
<dbReference type="PANTHER" id="PTHR41775">
    <property type="entry name" value="SECRETED PROTEIN-RELATED"/>
    <property type="match status" value="1"/>
</dbReference>
<name>A9NHW2_ACHLI</name>
<dbReference type="GO" id="GO:0030313">
    <property type="term" value="C:cell envelope"/>
    <property type="evidence" value="ECO:0007669"/>
    <property type="project" value="UniProtKB-SubCell"/>
</dbReference>
<dbReference type="EMBL" id="CP000896">
    <property type="protein sequence ID" value="ABX81942.1"/>
    <property type="molecule type" value="Genomic_DNA"/>
</dbReference>
<dbReference type="OrthoDB" id="9813478at2"/>
<dbReference type="RefSeq" id="WP_012243273.1">
    <property type="nucleotide sequence ID" value="NC_010163.1"/>
</dbReference>
<dbReference type="eggNOG" id="COG4412">
    <property type="taxonomic scope" value="Bacteria"/>
</dbReference>
<dbReference type="eggNOG" id="COG1653">
    <property type="taxonomic scope" value="Bacteria"/>
</dbReference>
<dbReference type="Pfam" id="PF09479">
    <property type="entry name" value="Flg_new"/>
    <property type="match status" value="2"/>
</dbReference>
<dbReference type="NCBIfam" id="TIGR02543">
    <property type="entry name" value="List_Bact_rpt"/>
    <property type="match status" value="2"/>
</dbReference>
<evidence type="ECO:0000313" key="2">
    <source>
        <dbReference type="EMBL" id="ABX81942.1"/>
    </source>
</evidence>
<dbReference type="InterPro" id="IPR042229">
    <property type="entry name" value="Listeria/Bacterioides_rpt_sf"/>
</dbReference>
<organism evidence="2 3">
    <name type="scientific">Acholeplasma laidlawii (strain PG-8A)</name>
    <dbReference type="NCBI Taxonomy" id="441768"/>
    <lineage>
        <taxon>Bacteria</taxon>
        <taxon>Bacillati</taxon>
        <taxon>Mycoplasmatota</taxon>
        <taxon>Mollicutes</taxon>
        <taxon>Acholeplasmatales</taxon>
        <taxon>Acholeplasmataceae</taxon>
        <taxon>Acholeplasma</taxon>
    </lineage>
</organism>
<dbReference type="Gene3D" id="2.60.40.4270">
    <property type="entry name" value="Listeria-Bacteroides repeat domain"/>
    <property type="match status" value="2"/>
</dbReference>
<comment type="subcellular location">
    <subcellularLocation>
        <location evidence="1">Cell envelope</location>
    </subcellularLocation>
</comment>
<dbReference type="GeneID" id="41339480"/>
<dbReference type="Proteomes" id="UP000008558">
    <property type="component" value="Chromosome"/>
</dbReference>
<dbReference type="PROSITE" id="PS51257">
    <property type="entry name" value="PROKAR_LIPOPROTEIN"/>
    <property type="match status" value="1"/>
</dbReference>
<keyword evidence="3" id="KW-1185">Reference proteome</keyword>
<gene>
    <name evidence="2" type="ordered locus">ACL_1350</name>
</gene>
<protein>
    <submittedName>
        <fullName evidence="2">Hypothetical surface-anchored protein</fullName>
    </submittedName>
</protein>
<reference evidence="2 3" key="1">
    <citation type="journal article" date="2011" name="J. Bacteriol.">
        <title>Complete genome and proteome of Acholeplasma laidlawii.</title>
        <authorList>
            <person name="Lazarev V.N."/>
            <person name="Levitskii S.A."/>
            <person name="Basovskii Y.I."/>
            <person name="Chukin M.M."/>
            <person name="Akopian T.A."/>
            <person name="Vereshchagin V.V."/>
            <person name="Kostrjukova E.S."/>
            <person name="Kovaleva G.Y."/>
            <person name="Kazanov M.D."/>
            <person name="Malko D.B."/>
            <person name="Vitreschak A.G."/>
            <person name="Sernova N.V."/>
            <person name="Gelfand M.S."/>
            <person name="Demina I.A."/>
            <person name="Serebryakova M.V."/>
            <person name="Galyamina M.A."/>
            <person name="Vtyurin N.N."/>
            <person name="Rogov S.I."/>
            <person name="Alexeev D.G."/>
            <person name="Ladygina V.G."/>
            <person name="Govorun V.M."/>
        </authorList>
    </citation>
    <scope>NUCLEOTIDE SEQUENCE [LARGE SCALE GENOMIC DNA]</scope>
    <source>
        <strain evidence="2 3">PG-8A</strain>
    </source>
</reference>
<sequence>MKKISIIFTLLMTLVLIACTELTAYKIVFETNGGNDIQAIEFEKSYALAEIEKVVPEKSGYTFNSWYLESDLNEGSKLSTDITSSVTLYAKWTITEYTITLHLDGGVIHPEQVSKFTILDEVNLLTPTKEGFKFLGWSISNTEASFVDKVEVGSTEHKSFYAKWENLGEVETFEISFKNHDNAVLQTVEVASGVVPAYTGQTPTKEATLTHTFEFTGWDKAVVAATADIVYVAQFKEVPITSGTTFNPALLNSIFGLDVYALIPEIVTSDYEVIDNSNDLFNDVYIDVFDWTESDLMAYDALLENLLTYDALEDAYILGELFIYLYADDEIVPGSIIYGIGIYQYLEDETPVDPVDPVGAPFDKDELNGIFGFDIYALLPAIISEDVLITDLSDETYIEVYVDIFTWLDADADAYDALLSGSLAYDATEDAYKLGDYFAYIFIDEETYPGLTVFGLAIYGDKAGTTPVDPVDPVGAPFDKDELNGIFGFDIYALLPAIVSEDVLITDLSDETYVEVYVDIFTWLDADADAYDALLSGSLAYDATEDAYKLGDYFAYIFIDEETYPGLTVFGLAIYGDKAGTTPVDPVEPEIGEYYSFNVQDTTSTLDGSYRNNIDVTLNFANNTNKVIVKASHIANITQTAPGGLSLGKIFAANVSGNANPTVYLEIDALGNLIDTMSFEIQGRTGFSPNLAGAKLQVFNNGVWTDLAGGNFYSQIASSKTLITISGINASKFRLLFQGTGATSNGGQFMIFNVNLLTGNAPAPVYELWSDVVTDLEAKFDDLDFNTYMPDFADLTNLKVTKVSDKSFKVVGSTTLDVNTLYTSYINLILNKSFEKNDDLSLVRGHDVYVYVVNDDLAYAMYIIKGTESLEVYIYQFDAVMDDVVLETLSKRQSINEYEVSQFGMSGLPSTGTYDVLVVPVEIQNVPFEASYKTKLDKVFNGTSLDTGWESVSSYYYKSSFGLLDLNFDILDKHVTSNVKAFYEGKGQDGDQYAILDALTALDSTIDFSKYDSNNDGVIDSIIFIYSTDYNYDVDPWWAWVYVSNPDIVGSVSELDGKNFEYYFWASYDFMNDALPGNSDLILNSETYIHELGHLMGIVDFYPYEGNNQYGPMGGFDMMDYNAGDHGPFNKLVFGWLQPLVAQKGTYQVTLDSYSTDTDGLNSTLLIPFNSSDLNDGNAFDEYLLVMFYTPNGLYSAHSGLEYIPSNAGIVVYHIDARLTSNPVFWGEYFRNNNEGASSFINQILEADKNNSIPGNGSIKQSDLLTSGTLNLNTYSWNQGGKINVSLTVASLFNNSSENVTLTVSVA</sequence>